<dbReference type="RefSeq" id="WP_149092526.1">
    <property type="nucleotide sequence ID" value="NZ_VKKY01000003.1"/>
</dbReference>
<evidence type="ECO:0000313" key="5">
    <source>
        <dbReference type="Proteomes" id="UP000324133"/>
    </source>
</evidence>
<sequence>METRKRILHIIDSLGRGGAETLLVGVVNSLPQFEHIIISLKPDNDFSEELIGITVICMNFKWVHSIPTTVRKIKGIIKEFKIDVVHAHLYYSCILSRLVTPNNILLLNSYHNVLYSPNGANYPYYSMLLDKYTFNKRVKILCVSGEVKRDVEKYIGAKSNTFVLYNYIEDVFFKNYKSYEPGTGKLSLVSVGNLKPQKNYEILIEAFSLINARLGSDKVSLDVFGKGPLLSSLKDKAKTLSVDNIRFIGAVSDVATRLSNYDGYVLSSAYEGFGIAVVEAMAVGLPVVVSDIPVLREVTKGNALFFNPFDSKDLSNVIIKLFYDRSLLKDMAHKGFQYSQVFRKDKYMDALEEFYLI</sequence>
<organism evidence="4 5">
    <name type="scientific">Rufibacter hautae</name>
    <dbReference type="NCBI Taxonomy" id="2595005"/>
    <lineage>
        <taxon>Bacteria</taxon>
        <taxon>Pseudomonadati</taxon>
        <taxon>Bacteroidota</taxon>
        <taxon>Cytophagia</taxon>
        <taxon>Cytophagales</taxon>
        <taxon>Hymenobacteraceae</taxon>
        <taxon>Rufibacter</taxon>
    </lineage>
</organism>
<feature type="domain" description="Glycosyltransferase subfamily 4-like N-terminal" evidence="3">
    <location>
        <begin position="17"/>
        <end position="168"/>
    </location>
</feature>
<dbReference type="OrthoDB" id="9811239at2"/>
<dbReference type="Proteomes" id="UP000324133">
    <property type="component" value="Unassembled WGS sequence"/>
</dbReference>
<dbReference type="AlphaFoldDB" id="A0A5B6T9G7"/>
<reference evidence="4 5" key="1">
    <citation type="submission" date="2019-07" db="EMBL/GenBank/DDBJ databases">
        <title>Rufibacter sp. nov., isolated from lake sediment.</title>
        <authorList>
            <person name="Qu J.-H."/>
        </authorList>
    </citation>
    <scope>NUCLEOTIDE SEQUENCE [LARGE SCALE GENOMIC DNA]</scope>
    <source>
        <strain evidence="4 5">NBS58-1</strain>
    </source>
</reference>
<dbReference type="GO" id="GO:0009103">
    <property type="term" value="P:lipopolysaccharide biosynthetic process"/>
    <property type="evidence" value="ECO:0007669"/>
    <property type="project" value="TreeGrafter"/>
</dbReference>
<dbReference type="InterPro" id="IPR028098">
    <property type="entry name" value="Glyco_trans_4-like_N"/>
</dbReference>
<name>A0A5B6T9G7_9BACT</name>
<evidence type="ECO:0000256" key="1">
    <source>
        <dbReference type="ARBA" id="ARBA00022679"/>
    </source>
</evidence>
<dbReference type="PANTHER" id="PTHR46401">
    <property type="entry name" value="GLYCOSYLTRANSFERASE WBBK-RELATED"/>
    <property type="match status" value="1"/>
</dbReference>
<dbReference type="Pfam" id="PF00534">
    <property type="entry name" value="Glycos_transf_1"/>
    <property type="match status" value="1"/>
</dbReference>
<comment type="caution">
    <text evidence="4">The sequence shown here is derived from an EMBL/GenBank/DDBJ whole genome shotgun (WGS) entry which is preliminary data.</text>
</comment>
<dbReference type="Gene3D" id="3.40.50.2000">
    <property type="entry name" value="Glycogen Phosphorylase B"/>
    <property type="match status" value="2"/>
</dbReference>
<evidence type="ECO:0000259" key="3">
    <source>
        <dbReference type="Pfam" id="PF13439"/>
    </source>
</evidence>
<gene>
    <name evidence="4" type="ORF">FOA19_19565</name>
</gene>
<dbReference type="PANTHER" id="PTHR46401:SF2">
    <property type="entry name" value="GLYCOSYLTRANSFERASE WBBK-RELATED"/>
    <property type="match status" value="1"/>
</dbReference>
<dbReference type="EMBL" id="VKKY01000003">
    <property type="protein sequence ID" value="KAA3436585.1"/>
    <property type="molecule type" value="Genomic_DNA"/>
</dbReference>
<keyword evidence="1 4" id="KW-0808">Transferase</keyword>
<evidence type="ECO:0000313" key="4">
    <source>
        <dbReference type="EMBL" id="KAA3436585.1"/>
    </source>
</evidence>
<dbReference type="Pfam" id="PF13439">
    <property type="entry name" value="Glyco_transf_4"/>
    <property type="match status" value="1"/>
</dbReference>
<proteinExistence type="predicted"/>
<protein>
    <submittedName>
        <fullName evidence="4">Glycosyltransferase</fullName>
    </submittedName>
</protein>
<dbReference type="SUPFAM" id="SSF53756">
    <property type="entry name" value="UDP-Glycosyltransferase/glycogen phosphorylase"/>
    <property type="match status" value="1"/>
</dbReference>
<dbReference type="GO" id="GO:0016757">
    <property type="term" value="F:glycosyltransferase activity"/>
    <property type="evidence" value="ECO:0007669"/>
    <property type="project" value="InterPro"/>
</dbReference>
<accession>A0A5B6T9G7</accession>
<keyword evidence="5" id="KW-1185">Reference proteome</keyword>
<dbReference type="InterPro" id="IPR001296">
    <property type="entry name" value="Glyco_trans_1"/>
</dbReference>
<evidence type="ECO:0000259" key="2">
    <source>
        <dbReference type="Pfam" id="PF00534"/>
    </source>
</evidence>
<feature type="domain" description="Glycosyl transferase family 1" evidence="2">
    <location>
        <begin position="181"/>
        <end position="335"/>
    </location>
</feature>